<dbReference type="Proteomes" id="UP000032142">
    <property type="component" value="Unassembled WGS sequence"/>
</dbReference>
<organism evidence="1 2">
    <name type="scientific">Gossypium arboreum</name>
    <name type="common">Tree cotton</name>
    <name type="synonym">Gossypium nanking</name>
    <dbReference type="NCBI Taxonomy" id="29729"/>
    <lineage>
        <taxon>Eukaryota</taxon>
        <taxon>Viridiplantae</taxon>
        <taxon>Streptophyta</taxon>
        <taxon>Embryophyta</taxon>
        <taxon>Tracheophyta</taxon>
        <taxon>Spermatophyta</taxon>
        <taxon>Magnoliopsida</taxon>
        <taxon>eudicotyledons</taxon>
        <taxon>Gunneridae</taxon>
        <taxon>Pentapetalae</taxon>
        <taxon>rosids</taxon>
        <taxon>malvids</taxon>
        <taxon>Malvales</taxon>
        <taxon>Malvaceae</taxon>
        <taxon>Malvoideae</taxon>
        <taxon>Gossypium</taxon>
    </lineage>
</organism>
<gene>
    <name evidence="1" type="ORF">F383_32615</name>
</gene>
<evidence type="ECO:0000313" key="2">
    <source>
        <dbReference type="Proteomes" id="UP000032142"/>
    </source>
</evidence>
<name>A0A0B0PR19_GOSAR</name>
<dbReference type="AlphaFoldDB" id="A0A0B0PR19"/>
<keyword evidence="1" id="KW-0808">Transferase</keyword>
<accession>A0A0B0PR19</accession>
<keyword evidence="2" id="KW-1185">Reference proteome</keyword>
<dbReference type="GO" id="GO:0016301">
    <property type="term" value="F:kinase activity"/>
    <property type="evidence" value="ECO:0007669"/>
    <property type="project" value="UniProtKB-KW"/>
</dbReference>
<protein>
    <submittedName>
        <fullName evidence="1">Dual specificity tyrosine-phosphorylation-regulated kinase 2</fullName>
    </submittedName>
</protein>
<keyword evidence="1" id="KW-0418">Kinase</keyword>
<reference evidence="2" key="1">
    <citation type="submission" date="2014-09" db="EMBL/GenBank/DDBJ databases">
        <authorList>
            <person name="Mudge J."/>
            <person name="Ramaraj T."/>
            <person name="Lindquist I.E."/>
            <person name="Bharti A.K."/>
            <person name="Sundararajan A."/>
            <person name="Cameron C.T."/>
            <person name="Woodward J.E."/>
            <person name="May G.D."/>
            <person name="Brubaker C."/>
            <person name="Broadhvest J."/>
            <person name="Wilkins T.A."/>
        </authorList>
    </citation>
    <scope>NUCLEOTIDE SEQUENCE</scope>
    <source>
        <strain evidence="2">cv. AKA8401</strain>
    </source>
</reference>
<evidence type="ECO:0000313" key="1">
    <source>
        <dbReference type="EMBL" id="KHG25831.1"/>
    </source>
</evidence>
<proteinExistence type="predicted"/>
<dbReference type="EMBL" id="KN434001">
    <property type="protein sequence ID" value="KHG25831.1"/>
    <property type="molecule type" value="Genomic_DNA"/>
</dbReference>
<sequence length="58" mass="6900">MCENFKFRFSKFHVNLVNRTCVTLLKCDRLIYKDLIVHVIKREDLHVKFPPLIASGRP</sequence>